<dbReference type="Gene3D" id="3.30.9.10">
    <property type="entry name" value="D-Amino Acid Oxidase, subunit A, domain 2"/>
    <property type="match status" value="1"/>
</dbReference>
<dbReference type="CDD" id="cd04301">
    <property type="entry name" value="NAT_SF"/>
    <property type="match status" value="1"/>
</dbReference>
<dbReference type="PANTHER" id="PTHR13847">
    <property type="entry name" value="SARCOSINE DEHYDROGENASE-RELATED"/>
    <property type="match status" value="1"/>
</dbReference>
<evidence type="ECO:0000313" key="6">
    <source>
        <dbReference type="EMBL" id="RIX50255.1"/>
    </source>
</evidence>
<evidence type="ECO:0000259" key="5">
    <source>
        <dbReference type="PROSITE" id="PS51186"/>
    </source>
</evidence>
<sequence>MNTAEEIEEVARLASAIWREYYVSIISDEQIHYMVGNFQSSSAITDHIQAQGYEYFFIRLDRSTVGYLAVKQEAGKLFLSKFYILKEHRGRGYASKAMDFLEELCKKRSLSHIWLTVNRHNESSIAVYSKKGFRIVREQIAEIGNGFVMDDYIMEKDVSASSVKSVIVIGAGILGASTAYQLAKMGAKVLIIDRQDQGQATDAAAGIICPWLSQRRNKAWYRLAKAGASFYPGLIEELTKEGETETGYAKVGALSIHEDMAKIAKLEERAQQRKPDAPEIGEITRLDPQETIARFPLLADGHHSVHISGAARVDGRALRDALVRSAQRHGAAFIRGDAEIRYESHRVIGAAAGGEFFKADAVIVCAGAWARQLLQPLGIAFKVGYQKAQIMHVQAADQYETGSWPVVMPPSDQYLLAFEDWRIVIGATHEDDIDGYDTRITAGGMQEILNKGMMAAPGLKNASFREVRVGFRPHTPGYLPVIGQFPGWEGLYSANGLGASGLTTGPFIGCQLAKLALGMEPDFDLNDYDIRNAIEGEEAGLKTD</sequence>
<comment type="caution">
    <text evidence="6">The sequence shown here is derived from an EMBL/GenBank/DDBJ whole genome shotgun (WGS) entry which is preliminary data.</text>
</comment>
<evidence type="ECO:0000256" key="3">
    <source>
        <dbReference type="ARBA" id="ARBA00022630"/>
    </source>
</evidence>
<gene>
    <name evidence="6" type="ORF">D3P08_20600</name>
</gene>
<dbReference type="InterPro" id="IPR036188">
    <property type="entry name" value="FAD/NAD-bd_sf"/>
</dbReference>
<feature type="domain" description="N-acetyltransferase" evidence="5">
    <location>
        <begin position="1"/>
        <end position="159"/>
    </location>
</feature>
<dbReference type="AlphaFoldDB" id="A0A3A1UPS8"/>
<protein>
    <submittedName>
        <fullName evidence="6">FAD-dependent oxidoreductase</fullName>
    </submittedName>
</protein>
<dbReference type="PANTHER" id="PTHR13847:SF286">
    <property type="entry name" value="D-AMINO ACID DEHYDROGENASE"/>
    <property type="match status" value="1"/>
</dbReference>
<dbReference type="GO" id="GO:0016747">
    <property type="term" value="F:acyltransferase activity, transferring groups other than amino-acyl groups"/>
    <property type="evidence" value="ECO:0007669"/>
    <property type="project" value="InterPro"/>
</dbReference>
<dbReference type="InterPro" id="IPR000182">
    <property type="entry name" value="GNAT_dom"/>
</dbReference>
<name>A0A3A1UPS8_9BACL</name>
<comment type="cofactor">
    <cofactor evidence="1">
        <name>FAD</name>
        <dbReference type="ChEBI" id="CHEBI:57692"/>
    </cofactor>
</comment>
<dbReference type="SUPFAM" id="SSF51905">
    <property type="entry name" value="FAD/NAD(P)-binding domain"/>
    <property type="match status" value="1"/>
</dbReference>
<organism evidence="6 7">
    <name type="scientific">Paenibacillus nanensis</name>
    <dbReference type="NCBI Taxonomy" id="393251"/>
    <lineage>
        <taxon>Bacteria</taxon>
        <taxon>Bacillati</taxon>
        <taxon>Bacillota</taxon>
        <taxon>Bacilli</taxon>
        <taxon>Bacillales</taxon>
        <taxon>Paenibacillaceae</taxon>
        <taxon>Paenibacillus</taxon>
    </lineage>
</organism>
<dbReference type="SUPFAM" id="SSF54373">
    <property type="entry name" value="FAD-linked reductases, C-terminal domain"/>
    <property type="match status" value="1"/>
</dbReference>
<evidence type="ECO:0000256" key="1">
    <source>
        <dbReference type="ARBA" id="ARBA00001974"/>
    </source>
</evidence>
<dbReference type="SUPFAM" id="SSF55729">
    <property type="entry name" value="Acyl-CoA N-acyltransferases (Nat)"/>
    <property type="match status" value="1"/>
</dbReference>
<evidence type="ECO:0000256" key="2">
    <source>
        <dbReference type="ARBA" id="ARBA00009410"/>
    </source>
</evidence>
<keyword evidence="7" id="KW-1185">Reference proteome</keyword>
<dbReference type="Gene3D" id="3.50.50.60">
    <property type="entry name" value="FAD/NAD(P)-binding domain"/>
    <property type="match status" value="1"/>
</dbReference>
<dbReference type="Gene3D" id="3.40.630.30">
    <property type="match status" value="1"/>
</dbReference>
<dbReference type="Pfam" id="PF01266">
    <property type="entry name" value="DAO"/>
    <property type="match status" value="1"/>
</dbReference>
<accession>A0A3A1UPS8</accession>
<dbReference type="GO" id="GO:0016491">
    <property type="term" value="F:oxidoreductase activity"/>
    <property type="evidence" value="ECO:0007669"/>
    <property type="project" value="UniProtKB-KW"/>
</dbReference>
<dbReference type="GO" id="GO:0005737">
    <property type="term" value="C:cytoplasm"/>
    <property type="evidence" value="ECO:0007669"/>
    <property type="project" value="TreeGrafter"/>
</dbReference>
<dbReference type="InterPro" id="IPR016181">
    <property type="entry name" value="Acyl_CoA_acyltransferase"/>
</dbReference>
<reference evidence="6 7" key="1">
    <citation type="submission" date="2018-09" db="EMBL/GenBank/DDBJ databases">
        <title>Paenibacillus aracenensis nov. sp. isolated from a cave in southern Spain.</title>
        <authorList>
            <person name="Jurado V."/>
            <person name="Gutierrez-Patricio S."/>
            <person name="Gonzalez-Pimentel J.L."/>
            <person name="Miller A.Z."/>
            <person name="Laiz L."/>
            <person name="Saiz-Jimenez C."/>
        </authorList>
    </citation>
    <scope>NUCLEOTIDE SEQUENCE [LARGE SCALE GENOMIC DNA]</scope>
    <source>
        <strain evidence="6 7">DSM 22867</strain>
    </source>
</reference>
<keyword evidence="3" id="KW-0285">Flavoprotein</keyword>
<dbReference type="Proteomes" id="UP000266482">
    <property type="component" value="Unassembled WGS sequence"/>
</dbReference>
<evidence type="ECO:0000313" key="7">
    <source>
        <dbReference type="Proteomes" id="UP000266482"/>
    </source>
</evidence>
<dbReference type="InterPro" id="IPR006076">
    <property type="entry name" value="FAD-dep_OxRdtase"/>
</dbReference>
<dbReference type="EMBL" id="QXQA01000015">
    <property type="protein sequence ID" value="RIX50255.1"/>
    <property type="molecule type" value="Genomic_DNA"/>
</dbReference>
<comment type="similarity">
    <text evidence="2">Belongs to the DadA oxidoreductase family.</text>
</comment>
<keyword evidence="4" id="KW-0560">Oxidoreductase</keyword>
<dbReference type="Pfam" id="PF00583">
    <property type="entry name" value="Acetyltransf_1"/>
    <property type="match status" value="1"/>
</dbReference>
<proteinExistence type="inferred from homology"/>
<dbReference type="PROSITE" id="PS51186">
    <property type="entry name" value="GNAT"/>
    <property type="match status" value="1"/>
</dbReference>
<evidence type="ECO:0000256" key="4">
    <source>
        <dbReference type="ARBA" id="ARBA00023002"/>
    </source>
</evidence>